<evidence type="ECO:0000256" key="7">
    <source>
        <dbReference type="ARBA" id="ARBA00039318"/>
    </source>
</evidence>
<name>A0A1W4X719_AGRPL</name>
<dbReference type="GO" id="GO:0003735">
    <property type="term" value="F:structural constituent of ribosome"/>
    <property type="evidence" value="ECO:0007669"/>
    <property type="project" value="InterPro"/>
</dbReference>
<evidence type="ECO:0000256" key="1">
    <source>
        <dbReference type="ARBA" id="ARBA00004173"/>
    </source>
</evidence>
<keyword evidence="10" id="KW-1185">Reference proteome</keyword>
<evidence type="ECO:0000256" key="9">
    <source>
        <dbReference type="SAM" id="MobiDB-lite"/>
    </source>
</evidence>
<evidence type="ECO:0000256" key="5">
    <source>
        <dbReference type="ARBA" id="ARBA00023128"/>
    </source>
</evidence>
<dbReference type="GeneID" id="108741509"/>
<dbReference type="InterPro" id="IPR020568">
    <property type="entry name" value="Ribosomal_Su5_D2-typ_SF"/>
</dbReference>
<dbReference type="InParanoid" id="A0A1W4X719"/>
<evidence type="ECO:0000256" key="6">
    <source>
        <dbReference type="ARBA" id="ARBA00023274"/>
    </source>
</evidence>
<dbReference type="FunFam" id="3.30.230.10:FF:000035">
    <property type="entry name" value="28S ribosomal protein S9, mitochondrial"/>
    <property type="match status" value="1"/>
</dbReference>
<dbReference type="KEGG" id="apln:108741509"/>
<evidence type="ECO:0000256" key="2">
    <source>
        <dbReference type="ARBA" id="ARBA00005251"/>
    </source>
</evidence>
<reference evidence="11" key="1">
    <citation type="submission" date="2025-08" db="UniProtKB">
        <authorList>
            <consortium name="RefSeq"/>
        </authorList>
    </citation>
    <scope>IDENTIFICATION</scope>
    <source>
        <tissue evidence="11">Entire body</tissue>
    </source>
</reference>
<dbReference type="CTD" id="64965"/>
<evidence type="ECO:0000256" key="4">
    <source>
        <dbReference type="ARBA" id="ARBA00022980"/>
    </source>
</evidence>
<organism evidence="10 11">
    <name type="scientific">Agrilus planipennis</name>
    <name type="common">Emerald ash borer</name>
    <name type="synonym">Agrilus marcopoli</name>
    <dbReference type="NCBI Taxonomy" id="224129"/>
    <lineage>
        <taxon>Eukaryota</taxon>
        <taxon>Metazoa</taxon>
        <taxon>Ecdysozoa</taxon>
        <taxon>Arthropoda</taxon>
        <taxon>Hexapoda</taxon>
        <taxon>Insecta</taxon>
        <taxon>Pterygota</taxon>
        <taxon>Neoptera</taxon>
        <taxon>Endopterygota</taxon>
        <taxon>Coleoptera</taxon>
        <taxon>Polyphaga</taxon>
        <taxon>Elateriformia</taxon>
        <taxon>Buprestoidea</taxon>
        <taxon>Buprestidae</taxon>
        <taxon>Agrilinae</taxon>
        <taxon>Agrilus</taxon>
    </lineage>
</organism>
<dbReference type="Proteomes" id="UP000192223">
    <property type="component" value="Unplaced"/>
</dbReference>
<evidence type="ECO:0000313" key="10">
    <source>
        <dbReference type="Proteomes" id="UP000192223"/>
    </source>
</evidence>
<keyword evidence="5" id="KW-0496">Mitochondrion</keyword>
<dbReference type="RefSeq" id="XP_018331834.1">
    <property type="nucleotide sequence ID" value="XM_018476332.2"/>
</dbReference>
<dbReference type="Gene3D" id="3.30.230.10">
    <property type="match status" value="1"/>
</dbReference>
<evidence type="ECO:0000256" key="8">
    <source>
        <dbReference type="ARBA" id="ARBA00076042"/>
    </source>
</evidence>
<keyword evidence="6" id="KW-0687">Ribonucleoprotein</keyword>
<evidence type="ECO:0000313" key="11">
    <source>
        <dbReference type="RefSeq" id="XP_018331834.1"/>
    </source>
</evidence>
<proteinExistence type="inferred from homology"/>
<gene>
    <name evidence="11" type="primary">LOC108741509</name>
</gene>
<keyword evidence="4 11" id="KW-0689">Ribosomal protein</keyword>
<dbReference type="Pfam" id="PF00380">
    <property type="entry name" value="Ribosomal_S9"/>
    <property type="match status" value="1"/>
</dbReference>
<accession>A0A1W4X719</accession>
<comment type="subcellular location">
    <subcellularLocation>
        <location evidence="1">Mitochondrion</location>
    </subcellularLocation>
</comment>
<dbReference type="AlphaFoldDB" id="A0A1W4X719"/>
<dbReference type="InterPro" id="IPR000754">
    <property type="entry name" value="Ribosomal_uS9"/>
</dbReference>
<dbReference type="GO" id="GO:0005743">
    <property type="term" value="C:mitochondrial inner membrane"/>
    <property type="evidence" value="ECO:0007669"/>
    <property type="project" value="UniProtKB-ARBA"/>
</dbReference>
<dbReference type="OrthoDB" id="10254627at2759"/>
<dbReference type="SUPFAM" id="SSF54211">
    <property type="entry name" value="Ribosomal protein S5 domain 2-like"/>
    <property type="match status" value="1"/>
</dbReference>
<protein>
    <recommendedName>
        <fullName evidence="7">Small ribosomal subunit protein uS9m</fullName>
    </recommendedName>
    <alternativeName>
        <fullName evidence="8">28S ribosomal protein S9, mitochondrial</fullName>
    </alternativeName>
</protein>
<keyword evidence="3" id="KW-0809">Transit peptide</keyword>
<dbReference type="GO" id="GO:0003723">
    <property type="term" value="F:RNA binding"/>
    <property type="evidence" value="ECO:0007669"/>
    <property type="project" value="TreeGrafter"/>
</dbReference>
<dbReference type="GO" id="GO:0006412">
    <property type="term" value="P:translation"/>
    <property type="evidence" value="ECO:0007669"/>
    <property type="project" value="InterPro"/>
</dbReference>
<dbReference type="STRING" id="224129.A0A1W4X719"/>
<evidence type="ECO:0000256" key="3">
    <source>
        <dbReference type="ARBA" id="ARBA00022946"/>
    </source>
</evidence>
<dbReference type="FunCoup" id="A0A1W4X719">
    <property type="interactions" value="881"/>
</dbReference>
<sequence length="390" mass="45773">MLRSLRLKRLLQFNGKTLYNVSRLLRSEPTKLTTVESENESEAKLEKKSMSKAMKAYLERAQAHDEFMKQQNYEFQIGKRHLANMMGENPETFTQDDVDRAIEYLFPSGLYEKRARPIMKPPEEVFPKRKAAEFDETGRPHHFLFYTGKSNYFNLLYDIVEHINNLNKYEDSMLNKNSYPDPNTKLQLDGYQWMDKEALENVLIEKIIDKEYTNFVNAIERLYNHPYSYRIKEFILKYRKPLMSQKSTSDLPKLQYDSDGRSYVTVYECLRKRARGHVTIRAPGSGIISINGKDLMYFEDTQPREQVIFPLIFTKMLNKVDVEAYVEGGGPSGQAGAIRWGISWGLRSFVDDKIIESMRIAGLLTRDYRTRERKKPGQAGARRKFTWKKR</sequence>
<dbReference type="PANTHER" id="PTHR21569:SF1">
    <property type="entry name" value="SMALL RIBOSOMAL SUBUNIT PROTEIN US9M"/>
    <property type="match status" value="1"/>
</dbReference>
<dbReference type="PANTHER" id="PTHR21569">
    <property type="entry name" value="RIBOSOMAL PROTEIN S9"/>
    <property type="match status" value="1"/>
</dbReference>
<comment type="similarity">
    <text evidence="2">Belongs to the universal ribosomal protein uS9 family.</text>
</comment>
<dbReference type="InterPro" id="IPR014721">
    <property type="entry name" value="Ribsml_uS5_D2-typ_fold_subgr"/>
</dbReference>
<dbReference type="GO" id="GO:0005763">
    <property type="term" value="C:mitochondrial small ribosomal subunit"/>
    <property type="evidence" value="ECO:0007669"/>
    <property type="project" value="TreeGrafter"/>
</dbReference>
<feature type="region of interest" description="Disordered" evidence="9">
    <location>
        <begin position="371"/>
        <end position="390"/>
    </location>
</feature>